<protein>
    <submittedName>
        <fullName evidence="2">DUF4011 domain-containing protein</fullName>
    </submittedName>
</protein>
<feature type="compositionally biased region" description="Acidic residues" evidence="1">
    <location>
        <begin position="134"/>
        <end position="148"/>
    </location>
</feature>
<feature type="compositionally biased region" description="Basic and acidic residues" evidence="1">
    <location>
        <begin position="159"/>
        <end position="168"/>
    </location>
</feature>
<feature type="compositionally biased region" description="Basic residues" evidence="1">
    <location>
        <begin position="1409"/>
        <end position="1419"/>
    </location>
</feature>
<dbReference type="Gene3D" id="3.40.50.300">
    <property type="entry name" value="P-loop containing nucleotide triphosphate hydrolases"/>
    <property type="match status" value="1"/>
</dbReference>
<dbReference type="InterPro" id="IPR027417">
    <property type="entry name" value="P-loop_NTPase"/>
</dbReference>
<comment type="caution">
    <text evidence="2">The sequence shown here is derived from an EMBL/GenBank/DDBJ whole genome shotgun (WGS) entry which is preliminary data.</text>
</comment>
<dbReference type="Proteomes" id="UP001589862">
    <property type="component" value="Unassembled WGS sequence"/>
</dbReference>
<reference evidence="2 3" key="1">
    <citation type="submission" date="2024-09" db="EMBL/GenBank/DDBJ databases">
        <authorList>
            <person name="Sun Q."/>
            <person name="Mori K."/>
        </authorList>
    </citation>
    <scope>NUCLEOTIDE SEQUENCE [LARGE SCALE GENOMIC DNA]</scope>
    <source>
        <strain evidence="2 3">NCAIM B.02604</strain>
    </source>
</reference>
<gene>
    <name evidence="2" type="ORF">ACFFFR_05995</name>
</gene>
<organism evidence="2 3">
    <name type="scientific">Micrococcoides hystricis</name>
    <dbReference type="NCBI Taxonomy" id="1572761"/>
    <lineage>
        <taxon>Bacteria</taxon>
        <taxon>Bacillati</taxon>
        <taxon>Actinomycetota</taxon>
        <taxon>Actinomycetes</taxon>
        <taxon>Micrococcales</taxon>
        <taxon>Micrococcaceae</taxon>
        <taxon>Micrococcoides</taxon>
    </lineage>
</organism>
<name>A0ABV6PA21_9MICC</name>
<evidence type="ECO:0000313" key="3">
    <source>
        <dbReference type="Proteomes" id="UP001589862"/>
    </source>
</evidence>
<accession>A0ABV6PA21</accession>
<dbReference type="RefSeq" id="WP_377458712.1">
    <property type="nucleotide sequence ID" value="NZ_JBHLUB010000027.1"/>
</dbReference>
<feature type="region of interest" description="Disordered" evidence="1">
    <location>
        <begin position="1391"/>
        <end position="1461"/>
    </location>
</feature>
<evidence type="ECO:0000256" key="1">
    <source>
        <dbReference type="SAM" id="MobiDB-lite"/>
    </source>
</evidence>
<feature type="compositionally biased region" description="Low complexity" evidence="1">
    <location>
        <begin position="112"/>
        <end position="126"/>
    </location>
</feature>
<feature type="compositionally biased region" description="Acidic residues" evidence="1">
    <location>
        <begin position="172"/>
        <end position="183"/>
    </location>
</feature>
<feature type="region of interest" description="Disordered" evidence="1">
    <location>
        <begin position="1"/>
        <end position="184"/>
    </location>
</feature>
<sequence length="1461" mass="159806">MLRKRVPVFGKRSGENPAKRFFGLFGSLGSEDEAAEERKDEQRVKGSETGTSDKAGKQESATGLKDEDQRADSDAPARTGDETASEAAGEPPTTATPVIDPSEIRTGRNDTVAVSDESAAAESDASQSGTGEGGDAEDLDGSADEAESTETKGAGLRFDASDKAHEAASAEPDSDPGTDDFQEWLDSLSTGNEQDTMLRFAPSRLNSINLTHVHPSGLTQFMVGRKTRLSTLLRDPDAFEDAKRAARLIRAKVNELEEERGISVGYLACGLVTWRSITPNAQGELRSVHLSAPALLARVSITIRPEQDDYELQLQDRAVVNPALVRRLQQREDLQLETDSIVAAAYATAKLDPLPAMDELRAQLSGLRSVVVENNLLVSTFADLSEAHDGYELNRDHPFLAALYRGDEAVAQLRSAQPEVTLAPLDERDPSEEYLVLDADASQQAVLDRIVSGQDVVVDAALGTGASQTAANAAAVLAAAGKSVLVVAERRSGLDDLLTHFDRVELASAVLDLQEVTDDAKLRHRAVEAILRNERAEQPNLESIHRTLKKTRHQLIDHVNSLHSVRDRWGCSPLQAMQALAELTALEPAPKTGVRLKRSVLDKTVNRDDLSNKLVRAAQLGAFDADVQARHWSGAKLRNRRDAESAFEHAVAAEKQLPKLRERIREITDHAQIKVGQTFGSWAEQLKLLAEVRTVLDHFQPDIFERNVRDLIHATGSSAWRKEAGVEIPSSIRSRLRKVAKAYIRPGVQVDDLHSRLMQVERLRESWNKYALSHRHPAVPLGISQVQELYNEVAEHLNELDRVLRPVEGNKLVDTDVDTMIEIVNQLAKDEKTLLEVPELTLIQEQLNEAGLQELMADLQERSVTTDEVADELELAWWKSALEAMISGDDYLAMMGGKDLRRIEAEYQLADQAHIESGGRKVAFALGQQWRRALAEHITDATTLRTGLKDHDLDIAGYFGLAPSLQTALMPITVASPLGLAAHVPSSRKYDVVIFLDAGELTLSSALGGINRADQVVVFGDAHSHEPKPFTVSVDPTAPTRSVEKLTSLFDAGARILPPVALKHQYRAVDSMLMRTLDAKVYQQGISRLPALSDISGENPTLRVHQLVDSKVTLRASSGRNVETSHREVAAVVQAIVAHAKERPRESLAVIAGNEAHARALAEGVKRQLAEDRSVVPFFQGGEEPFAVAPLERAVGLDRDRVIFSLGYTASGNEFNPEDGYIASEAAIKMVAKALLSGRKRLDIVVSLTPSMLQGLNLTGGLATLFAVLAAPKVGPSSLRHLPAPLLDDLYYRLGQLDLAVLRDYGEQIPAVIEYRPNPLTAEASTEPVSTPVAVVTDGDESFARMSVRERSRLQPLRLRGLGWQTFTIWTIEVFSDPGALAQKIYSLATNGSSADKQGGTAVAAKPTQTKRAKGRRARFQFTDGILPSTAAEDQPHRWGDGEERRDQWLKDQRPPHWGND</sequence>
<feature type="compositionally biased region" description="Basic and acidic residues" evidence="1">
    <location>
        <begin position="1434"/>
        <end position="1461"/>
    </location>
</feature>
<feature type="compositionally biased region" description="Basic and acidic residues" evidence="1">
    <location>
        <begin position="64"/>
        <end position="81"/>
    </location>
</feature>
<proteinExistence type="predicted"/>
<keyword evidence="3" id="KW-1185">Reference proteome</keyword>
<dbReference type="EMBL" id="JBHLUB010000027">
    <property type="protein sequence ID" value="MFC0581933.1"/>
    <property type="molecule type" value="Genomic_DNA"/>
</dbReference>
<feature type="compositionally biased region" description="Basic and acidic residues" evidence="1">
    <location>
        <begin position="36"/>
        <end position="46"/>
    </location>
</feature>
<evidence type="ECO:0000313" key="2">
    <source>
        <dbReference type="EMBL" id="MFC0581933.1"/>
    </source>
</evidence>
<dbReference type="SUPFAM" id="SSF52540">
    <property type="entry name" value="P-loop containing nucleoside triphosphate hydrolases"/>
    <property type="match status" value="1"/>
</dbReference>